<evidence type="ECO:0000313" key="4">
    <source>
        <dbReference type="Proteomes" id="UP000197003"/>
    </source>
</evidence>
<dbReference type="InterPro" id="IPR011992">
    <property type="entry name" value="EF-hand-dom_pair"/>
</dbReference>
<sequence>MFSKCLKAVLALCLVAGLASCDSKVGEEPPPPESQEFGGTQCLTEAKPVAKAFVVGDAQKEELEAAWDCIGSAVEKFKRYVRGNTADRYTAQELATFLEKNFLDPKDNVVISQQLQTEFMKLKQVFVGGSREYLTRSELDKTIALVKSLRTITVNLNPYMKVISLNWEVSESPNMQSDVRHFEEANKELQNAARMLASLIEQNAQGYNLSDFVVLMREMGQFFGEKWEFPSVIQTYMPVIKKVKKALAGGDENSITPNEWRRFTLLGARGYVQFLRYHYFIKSVPETGTGYRLGYLARTVEDVLSVFQDLVAEKPEGVVSRDEVFDLLKTLEIVWPEFKVSSGLVFEGMKVKQLFFGGSVDSLTTTDFETARLKVSRIKTLIERFMPFYSIYGREWDPDMYDADEAQKLFMESQFVLEATVREAGVLFEGSYDLNDLNNIVREIEILYPPKEGRGLADQVKSYLPLVIDAKNMVLGGNDSSLRKSNWSVLLGFAARAYSDFLYYQYFLMGESLQQPMNLSYFSVFGNQTLNILRDLLLVKKENQFTRVELNKIVKHLIRLELVPGAINEQSADKLLSVVLNNMLVAPEARLSGHKPDALTLTSVEVGRQEMQIWIDTELMFAQMAEGWKPEEGLTAKDLLAVLKKTEKNLDAHALPLQAALTELILSVESPVPMTTDYRGFVIISNKFEQLYTFKSLRDLNRNRAVARLLIRSFANDLNRINTFQGATLPEVEGAFNELKSIFVEMGLLDPKNTSFASSRFREANIFVPHSDGNALASQAEITDLIGMIWSGVGINSRLRTELVKKCFGRDEEVTDNSLVTLSCARAAYKDAMPAIMSATPEYIKFMKKASADDWAYYMNNVFMAAGYIPNDKNLAKMGDIALTPHVIQYVEMVFARFDKNKDNIISTSEAIKAYPAFKGLLKELAADQLKSGVLKEKDLLDVFTFILRYGKPPTTLMEQARFMFKWKGKQDKWDVWADRVQLAQILGYIADQVNKSASAKIVQEPASQDALEKAASQL</sequence>
<dbReference type="SUPFAM" id="SSF47473">
    <property type="entry name" value="EF-hand"/>
    <property type="match status" value="1"/>
</dbReference>
<feature type="signal peptide" evidence="1">
    <location>
        <begin position="1"/>
        <end position="21"/>
    </location>
</feature>
<evidence type="ECO:0000313" key="3">
    <source>
        <dbReference type="EMBL" id="ASD63362.1"/>
    </source>
</evidence>
<keyword evidence="1" id="KW-0732">Signal</keyword>
<dbReference type="OrthoDB" id="5287069at2"/>
<dbReference type="EMBL" id="CP020946">
    <property type="protein sequence ID" value="ASD63362.1"/>
    <property type="molecule type" value="Genomic_DNA"/>
</dbReference>
<feature type="chain" id="PRO_5012261079" description="EF-hand domain-containing protein" evidence="1">
    <location>
        <begin position="22"/>
        <end position="1019"/>
    </location>
</feature>
<evidence type="ECO:0000259" key="2">
    <source>
        <dbReference type="PROSITE" id="PS50222"/>
    </source>
</evidence>
<dbReference type="GO" id="GO:0005509">
    <property type="term" value="F:calcium ion binding"/>
    <property type="evidence" value="ECO:0007669"/>
    <property type="project" value="InterPro"/>
</dbReference>
<feature type="domain" description="EF-hand" evidence="2">
    <location>
        <begin position="886"/>
        <end position="921"/>
    </location>
</feature>
<accession>A0A1Z3N7A3</accession>
<organism evidence="3 4">
    <name type="scientific">Bdellovibrio bacteriovorus</name>
    <dbReference type="NCBI Taxonomy" id="959"/>
    <lineage>
        <taxon>Bacteria</taxon>
        <taxon>Pseudomonadati</taxon>
        <taxon>Bdellovibrionota</taxon>
        <taxon>Bdellovibrionia</taxon>
        <taxon>Bdellovibrionales</taxon>
        <taxon>Pseudobdellovibrionaceae</taxon>
        <taxon>Bdellovibrio</taxon>
    </lineage>
</organism>
<dbReference type="RefSeq" id="WP_088564906.1">
    <property type="nucleotide sequence ID" value="NZ_CP020946.1"/>
</dbReference>
<proteinExistence type="predicted"/>
<evidence type="ECO:0000256" key="1">
    <source>
        <dbReference type="SAM" id="SignalP"/>
    </source>
</evidence>
<dbReference type="Proteomes" id="UP000197003">
    <property type="component" value="Chromosome"/>
</dbReference>
<name>A0A1Z3N7A3_BDEBC</name>
<protein>
    <recommendedName>
        <fullName evidence="2">EF-hand domain-containing protein</fullName>
    </recommendedName>
</protein>
<dbReference type="PROSITE" id="PS51257">
    <property type="entry name" value="PROKAR_LIPOPROTEIN"/>
    <property type="match status" value="1"/>
</dbReference>
<reference evidence="3 4" key="1">
    <citation type="submission" date="2017-04" db="EMBL/GenBank/DDBJ databases">
        <title>Whole genome sequence of Bdellovibrio bacteriovorus strain SSB218315.</title>
        <authorList>
            <person name="Oyedara O."/>
            <person name="Rodriguez-Perez M.A."/>
        </authorList>
    </citation>
    <scope>NUCLEOTIDE SEQUENCE [LARGE SCALE GENOMIC DNA]</scope>
    <source>
        <strain evidence="3 4">SSB218315</strain>
    </source>
</reference>
<dbReference type="PROSITE" id="PS50222">
    <property type="entry name" value="EF_HAND_2"/>
    <property type="match status" value="1"/>
</dbReference>
<gene>
    <name evidence="3" type="ORF">B9G79_07140</name>
</gene>
<dbReference type="InterPro" id="IPR002048">
    <property type="entry name" value="EF_hand_dom"/>
</dbReference>
<dbReference type="AlphaFoldDB" id="A0A1Z3N7A3"/>